<protein>
    <recommendedName>
        <fullName evidence="1">NADP-dependent oxidoreductase domain-containing protein</fullName>
    </recommendedName>
</protein>
<evidence type="ECO:0000259" key="1">
    <source>
        <dbReference type="Pfam" id="PF00248"/>
    </source>
</evidence>
<dbReference type="Pfam" id="PF00248">
    <property type="entry name" value="Aldo_ket_red"/>
    <property type="match status" value="1"/>
</dbReference>
<reference evidence="2" key="1">
    <citation type="submission" date="2018-05" db="EMBL/GenBank/DDBJ databases">
        <authorList>
            <person name="Lanie J.A."/>
            <person name="Ng W.-L."/>
            <person name="Kazmierczak K.M."/>
            <person name="Andrzejewski T.M."/>
            <person name="Davidsen T.M."/>
            <person name="Wayne K.J."/>
            <person name="Tettelin H."/>
            <person name="Glass J.I."/>
            <person name="Rusch D."/>
            <person name="Podicherti R."/>
            <person name="Tsui H.-C.T."/>
            <person name="Winkler M.E."/>
        </authorList>
    </citation>
    <scope>NUCLEOTIDE SEQUENCE</scope>
</reference>
<dbReference type="InterPro" id="IPR036812">
    <property type="entry name" value="NAD(P)_OxRdtase_dom_sf"/>
</dbReference>
<dbReference type="SUPFAM" id="SSF55298">
    <property type="entry name" value="YjgF-like"/>
    <property type="match status" value="1"/>
</dbReference>
<dbReference type="PANTHER" id="PTHR43147">
    <property type="entry name" value="PROTEIN TAS"/>
    <property type="match status" value="1"/>
</dbReference>
<evidence type="ECO:0000313" key="2">
    <source>
        <dbReference type="EMBL" id="SVA83030.1"/>
    </source>
</evidence>
<dbReference type="EMBL" id="UINC01019588">
    <property type="protein sequence ID" value="SVA83030.1"/>
    <property type="molecule type" value="Genomic_DNA"/>
</dbReference>
<dbReference type="InterPro" id="IPR035959">
    <property type="entry name" value="RutC-like_sf"/>
</dbReference>
<dbReference type="GO" id="GO:0016491">
    <property type="term" value="F:oxidoreductase activity"/>
    <property type="evidence" value="ECO:0007669"/>
    <property type="project" value="InterPro"/>
</dbReference>
<dbReference type="SUPFAM" id="SSF51430">
    <property type="entry name" value="NAD(P)-linked oxidoreductase"/>
    <property type="match status" value="1"/>
</dbReference>
<dbReference type="CDD" id="cd19101">
    <property type="entry name" value="AKR_unchar"/>
    <property type="match status" value="1"/>
</dbReference>
<dbReference type="CDD" id="cd06154">
    <property type="entry name" value="YjgF_YER057c_UK114_like_6"/>
    <property type="match status" value="1"/>
</dbReference>
<dbReference type="InterPro" id="IPR020471">
    <property type="entry name" value="AKR"/>
</dbReference>
<dbReference type="AlphaFoldDB" id="A0A381Z1F6"/>
<dbReference type="PRINTS" id="PR00069">
    <property type="entry name" value="ALDKETRDTASE"/>
</dbReference>
<dbReference type="Gene3D" id="3.20.20.100">
    <property type="entry name" value="NADP-dependent oxidoreductase domain"/>
    <property type="match status" value="1"/>
</dbReference>
<dbReference type="Gene3D" id="3.30.1330.40">
    <property type="entry name" value="RutC-like"/>
    <property type="match status" value="1"/>
</dbReference>
<proteinExistence type="predicted"/>
<gene>
    <name evidence="2" type="ORF">METZ01_LOCUS135884</name>
</gene>
<dbReference type="Pfam" id="PF01042">
    <property type="entry name" value="Ribonuc_L-PSP"/>
    <property type="match status" value="1"/>
</dbReference>
<accession>A0A381Z1F6</accession>
<dbReference type="InterPro" id="IPR023210">
    <property type="entry name" value="NADP_OxRdtase_dom"/>
</dbReference>
<sequence length="488" mass="54775">MRPMVEYCELAPDLKISRILTGLWQIADMEKDGIILEYEETAKAMEPYYDAGLTSFDMADHYGSAEIIAGTFRKKQLTVNPVQLLTKWVPKPGQKTKADVQSAVDLALERMQLDAIDLLQFHTWDYADPNWLDCLFWLQELKEEGFIKNIGLTNFNTAHLRIALTSGIDVVSNQVCYSLIDQRADGKMEKLCKEFDLKILAFGTLAGGFLSEKWVDHAEPSTGDLSTWSEMKYKRFIDVTGGWKKFQPLLKVLQEIAKKHAVSISNIATKYILDKPSVGGVIIGARLGKKDYIKENLKVFEIKLDEADKKMIHEIQRQFDLVHGDCGDEYRKAPILTATGDLTHHLDVSATPFTPIKMSGGRVRVNSGTVWEDFGGYSRAVRKGNQIAVSGTTASHGERLIGGSDPVAQAHFVIDKIQGVIESLGGHLEDIVRTRVYVNNIKDWELVAQVHRERFGDIRPANTLVEARLVGKEYLVEMEVDAIIDSTE</sequence>
<name>A0A381Z1F6_9ZZZZ</name>
<dbReference type="InterPro" id="IPR006175">
    <property type="entry name" value="YjgF/YER057c/UK114"/>
</dbReference>
<organism evidence="2">
    <name type="scientific">marine metagenome</name>
    <dbReference type="NCBI Taxonomy" id="408172"/>
    <lineage>
        <taxon>unclassified sequences</taxon>
        <taxon>metagenomes</taxon>
        <taxon>ecological metagenomes</taxon>
    </lineage>
</organism>
<dbReference type="PANTHER" id="PTHR43147:SF2">
    <property type="entry name" value="NADP-DEPENDENT OXIDOREDUCTASE DOMAIN-CONTAINING PROTEIN"/>
    <property type="match status" value="1"/>
</dbReference>
<feature type="domain" description="NADP-dependent oxidoreductase" evidence="1">
    <location>
        <begin position="19"/>
        <end position="315"/>
    </location>
</feature>